<protein>
    <submittedName>
        <fullName evidence="8">Permease of the drug/metabolite transporter (DMT) superfamily</fullName>
    </submittedName>
</protein>
<dbReference type="GO" id="GO:0016020">
    <property type="term" value="C:membrane"/>
    <property type="evidence" value="ECO:0007669"/>
    <property type="project" value="UniProtKB-SubCell"/>
</dbReference>
<feature type="domain" description="EamA" evidence="7">
    <location>
        <begin position="176"/>
        <end position="309"/>
    </location>
</feature>
<dbReference type="EMBL" id="LMTR01000031">
    <property type="protein sequence ID" value="KWT70512.1"/>
    <property type="molecule type" value="Genomic_DNA"/>
</dbReference>
<evidence type="ECO:0000256" key="6">
    <source>
        <dbReference type="SAM" id="Phobius"/>
    </source>
</evidence>
<feature type="transmembrane region" description="Helical" evidence="6">
    <location>
        <begin position="268"/>
        <end position="287"/>
    </location>
</feature>
<dbReference type="InterPro" id="IPR000620">
    <property type="entry name" value="EamA_dom"/>
</dbReference>
<reference evidence="8 9" key="1">
    <citation type="submission" date="2015-10" db="EMBL/GenBank/DDBJ databases">
        <title>Transcriptomic analysis of a linuron degrading triple-species bacterial consortium.</title>
        <authorList>
            <person name="Albers P."/>
        </authorList>
    </citation>
    <scope>NUCLEOTIDE SEQUENCE [LARGE SCALE GENOMIC DNA]</scope>
    <source>
        <strain evidence="8 9">WDL6</strain>
    </source>
</reference>
<evidence type="ECO:0000313" key="8">
    <source>
        <dbReference type="EMBL" id="KWT70512.1"/>
    </source>
</evidence>
<feature type="transmembrane region" description="Helical" evidence="6">
    <location>
        <begin position="20"/>
        <end position="39"/>
    </location>
</feature>
<dbReference type="PANTHER" id="PTHR32322">
    <property type="entry name" value="INNER MEMBRANE TRANSPORTER"/>
    <property type="match status" value="1"/>
</dbReference>
<evidence type="ECO:0000256" key="3">
    <source>
        <dbReference type="ARBA" id="ARBA00022692"/>
    </source>
</evidence>
<evidence type="ECO:0000256" key="5">
    <source>
        <dbReference type="ARBA" id="ARBA00023136"/>
    </source>
</evidence>
<organism evidence="8 9">
    <name type="scientific">Hyphomicrobium sulfonivorans</name>
    <dbReference type="NCBI Taxonomy" id="121290"/>
    <lineage>
        <taxon>Bacteria</taxon>
        <taxon>Pseudomonadati</taxon>
        <taxon>Pseudomonadota</taxon>
        <taxon>Alphaproteobacteria</taxon>
        <taxon>Hyphomicrobiales</taxon>
        <taxon>Hyphomicrobiaceae</taxon>
        <taxon>Hyphomicrobium</taxon>
    </lineage>
</organism>
<evidence type="ECO:0000256" key="1">
    <source>
        <dbReference type="ARBA" id="ARBA00004141"/>
    </source>
</evidence>
<feature type="transmembrane region" description="Helical" evidence="6">
    <location>
        <begin position="89"/>
        <end position="109"/>
    </location>
</feature>
<feature type="transmembrane region" description="Helical" evidence="6">
    <location>
        <begin position="293"/>
        <end position="310"/>
    </location>
</feature>
<dbReference type="Pfam" id="PF00892">
    <property type="entry name" value="EamA"/>
    <property type="match status" value="2"/>
</dbReference>
<evidence type="ECO:0000259" key="7">
    <source>
        <dbReference type="Pfam" id="PF00892"/>
    </source>
</evidence>
<comment type="caution">
    <text evidence="8">The sequence shown here is derived from an EMBL/GenBank/DDBJ whole genome shotgun (WGS) entry which is preliminary data.</text>
</comment>
<dbReference type="PANTHER" id="PTHR32322:SF2">
    <property type="entry name" value="EAMA DOMAIN-CONTAINING PROTEIN"/>
    <property type="match status" value="1"/>
</dbReference>
<comment type="similarity">
    <text evidence="2">Belongs to the EamA transporter family.</text>
</comment>
<feature type="transmembrane region" description="Helical" evidence="6">
    <location>
        <begin position="115"/>
        <end position="137"/>
    </location>
</feature>
<keyword evidence="9" id="KW-1185">Reference proteome</keyword>
<evidence type="ECO:0000256" key="4">
    <source>
        <dbReference type="ARBA" id="ARBA00022989"/>
    </source>
</evidence>
<accession>A0A120CX74</accession>
<feature type="domain" description="EamA" evidence="7">
    <location>
        <begin position="28"/>
        <end position="160"/>
    </location>
</feature>
<feature type="transmembrane region" description="Helical" evidence="6">
    <location>
        <begin position="203"/>
        <end position="223"/>
    </location>
</feature>
<name>A0A120CX74_HYPSL</name>
<proteinExistence type="inferred from homology"/>
<keyword evidence="5 6" id="KW-0472">Membrane</keyword>
<gene>
    <name evidence="8" type="ORF">APY04_0956</name>
</gene>
<feature type="transmembrane region" description="Helical" evidence="6">
    <location>
        <begin position="59"/>
        <end position="77"/>
    </location>
</feature>
<feature type="transmembrane region" description="Helical" evidence="6">
    <location>
        <begin position="178"/>
        <end position="196"/>
    </location>
</feature>
<dbReference type="STRING" id="121290.APY04_0956"/>
<feature type="transmembrane region" description="Helical" evidence="6">
    <location>
        <begin position="235"/>
        <end position="256"/>
    </location>
</feature>
<dbReference type="InterPro" id="IPR050638">
    <property type="entry name" value="AA-Vitamin_Transporters"/>
</dbReference>
<dbReference type="RefSeq" id="WP_245281818.1">
    <property type="nucleotide sequence ID" value="NZ_LMTR01000031.1"/>
</dbReference>
<dbReference type="Proteomes" id="UP000059074">
    <property type="component" value="Unassembled WGS sequence"/>
</dbReference>
<dbReference type="AlphaFoldDB" id="A0A120CX74"/>
<dbReference type="SUPFAM" id="SSF103481">
    <property type="entry name" value="Multidrug resistance efflux transporter EmrE"/>
    <property type="match status" value="2"/>
</dbReference>
<feature type="transmembrane region" description="Helical" evidence="6">
    <location>
        <begin position="149"/>
        <end position="172"/>
    </location>
</feature>
<comment type="subcellular location">
    <subcellularLocation>
        <location evidence="1">Membrane</location>
        <topology evidence="1">Multi-pass membrane protein</topology>
    </subcellularLocation>
</comment>
<dbReference type="InterPro" id="IPR037185">
    <property type="entry name" value="EmrE-like"/>
</dbReference>
<dbReference type="PATRIC" id="fig|121290.4.peg.3059"/>
<evidence type="ECO:0000256" key="2">
    <source>
        <dbReference type="ARBA" id="ARBA00007362"/>
    </source>
</evidence>
<sequence>MSTSPDPRQRDAREERNMMASLKAAAPYLLMVLPGIVWGGNAIVARAVVGELPPVGLAFWRWLIAALIVLPFAWPHLRRDIGPMLKSWPIVLLLAGMGIAFFNAALYIAAATTGAINIIMLQTSAPVLIVLATYLIFGDRISARQAVGIALSLVGAVVLVAHGDINVLANLAFNNGDIWMLVACIVYAVYTALLRLRPRVHWLSFLFTIFLMGSMLLLPFYIAESAYVMPVPLSLHALLAVGYVALFASAIGYGSYNRAVELLGANTAGLSIYLVPVFGTIFAILLLGEHPELYQLAGTLLIAGGIALAARRAA</sequence>
<keyword evidence="3 6" id="KW-0812">Transmembrane</keyword>
<dbReference type="Gene3D" id="1.10.3730.20">
    <property type="match status" value="1"/>
</dbReference>
<evidence type="ECO:0000313" key="9">
    <source>
        <dbReference type="Proteomes" id="UP000059074"/>
    </source>
</evidence>
<keyword evidence="4 6" id="KW-1133">Transmembrane helix</keyword>